<comment type="catalytic activity">
    <reaction evidence="1 4">
        <text>a uridine in RNA = a pseudouridine in RNA</text>
        <dbReference type="Rhea" id="RHEA:48348"/>
        <dbReference type="Rhea" id="RHEA-COMP:12068"/>
        <dbReference type="Rhea" id="RHEA-COMP:12069"/>
        <dbReference type="ChEBI" id="CHEBI:65314"/>
        <dbReference type="ChEBI" id="CHEBI:65315"/>
    </reaction>
</comment>
<accession>A0A2X4WAG6</accession>
<dbReference type="Pfam" id="PF00849">
    <property type="entry name" value="PseudoU_synth_2"/>
    <property type="match status" value="1"/>
</dbReference>
<dbReference type="NCBIfam" id="TIGR00005">
    <property type="entry name" value="rluA_subfam"/>
    <property type="match status" value="1"/>
</dbReference>
<keyword evidence="4 6" id="KW-0413">Isomerase</keyword>
<evidence type="ECO:0000313" key="7">
    <source>
        <dbReference type="Proteomes" id="UP000249134"/>
    </source>
</evidence>
<dbReference type="GO" id="GO:0009982">
    <property type="term" value="F:pseudouridine synthase activity"/>
    <property type="evidence" value="ECO:0007669"/>
    <property type="project" value="InterPro"/>
</dbReference>
<protein>
    <recommendedName>
        <fullName evidence="4">Pseudouridine synthase</fullName>
        <ecNumber evidence="4">5.4.99.-</ecNumber>
    </recommendedName>
</protein>
<keyword evidence="7" id="KW-1185">Reference proteome</keyword>
<organism evidence="6 7">
    <name type="scientific">Lederbergia lenta</name>
    <name type="common">Bacillus lentus</name>
    <dbReference type="NCBI Taxonomy" id="1467"/>
    <lineage>
        <taxon>Bacteria</taxon>
        <taxon>Bacillati</taxon>
        <taxon>Bacillota</taxon>
        <taxon>Bacilli</taxon>
        <taxon>Bacillales</taxon>
        <taxon>Bacillaceae</taxon>
        <taxon>Lederbergia</taxon>
    </lineage>
</organism>
<dbReference type="PROSITE" id="PS01129">
    <property type="entry name" value="PSI_RLU"/>
    <property type="match status" value="1"/>
</dbReference>
<name>A0A2X4WAG6_LEDLE</name>
<proteinExistence type="inferred from homology"/>
<evidence type="ECO:0000256" key="2">
    <source>
        <dbReference type="ARBA" id="ARBA00010876"/>
    </source>
</evidence>
<dbReference type="KEGG" id="blen:NCTC4824_03083"/>
<dbReference type="STRING" id="1348624.GCA_001591545_03928"/>
<dbReference type="GO" id="GO:0140098">
    <property type="term" value="F:catalytic activity, acting on RNA"/>
    <property type="evidence" value="ECO:0007669"/>
    <property type="project" value="UniProtKB-ARBA"/>
</dbReference>
<dbReference type="CDD" id="cd02869">
    <property type="entry name" value="PseudoU_synth_RluA_like"/>
    <property type="match status" value="1"/>
</dbReference>
<dbReference type="Proteomes" id="UP000249134">
    <property type="component" value="Chromosome 1"/>
</dbReference>
<dbReference type="InterPro" id="IPR020103">
    <property type="entry name" value="PsdUridine_synth_cat_dom_sf"/>
</dbReference>
<dbReference type="EC" id="5.4.99.-" evidence="4"/>
<dbReference type="PANTHER" id="PTHR21600">
    <property type="entry name" value="MITOCHONDRIAL RNA PSEUDOURIDINE SYNTHASE"/>
    <property type="match status" value="1"/>
</dbReference>
<dbReference type="InterPro" id="IPR006224">
    <property type="entry name" value="PsdUridine_synth_RluA-like_CS"/>
</dbReference>
<dbReference type="PANTHER" id="PTHR21600:SF71">
    <property type="entry name" value="PSEUDOURIDINE SYNTHASE"/>
    <property type="match status" value="1"/>
</dbReference>
<dbReference type="GO" id="GO:0000455">
    <property type="term" value="P:enzyme-directed rRNA pseudouridine synthesis"/>
    <property type="evidence" value="ECO:0007669"/>
    <property type="project" value="TreeGrafter"/>
</dbReference>
<dbReference type="InterPro" id="IPR050188">
    <property type="entry name" value="RluA_PseudoU_synthase"/>
</dbReference>
<comment type="similarity">
    <text evidence="2 4">Belongs to the pseudouridine synthase RluA family.</text>
</comment>
<dbReference type="EMBL" id="LS483476">
    <property type="protein sequence ID" value="SQI61166.1"/>
    <property type="molecule type" value="Genomic_DNA"/>
</dbReference>
<dbReference type="SUPFAM" id="SSF55120">
    <property type="entry name" value="Pseudouridine synthase"/>
    <property type="match status" value="1"/>
</dbReference>
<feature type="active site" evidence="3">
    <location>
        <position position="137"/>
    </location>
</feature>
<comment type="function">
    <text evidence="4">Responsible for synthesis of pseudouridine from uracil.</text>
</comment>
<dbReference type="GO" id="GO:0003723">
    <property type="term" value="F:RNA binding"/>
    <property type="evidence" value="ECO:0007669"/>
    <property type="project" value="InterPro"/>
</dbReference>
<feature type="domain" description="Pseudouridine synthase RsuA/RluA-like" evidence="5">
    <location>
        <begin position="90"/>
        <end position="243"/>
    </location>
</feature>
<dbReference type="Gene3D" id="3.30.2350.10">
    <property type="entry name" value="Pseudouridine synthase"/>
    <property type="match status" value="1"/>
</dbReference>
<dbReference type="InterPro" id="IPR006145">
    <property type="entry name" value="PsdUridine_synth_RsuA/RluA"/>
</dbReference>
<dbReference type="InterPro" id="IPR006225">
    <property type="entry name" value="PsdUridine_synth_RluC/D"/>
</dbReference>
<dbReference type="AlphaFoldDB" id="A0A2X4WAG6"/>
<dbReference type="RefSeq" id="WP_066146345.1">
    <property type="nucleotide sequence ID" value="NZ_CBCSGM010000001.1"/>
</dbReference>
<evidence type="ECO:0000313" key="6">
    <source>
        <dbReference type="EMBL" id="SQI61166.1"/>
    </source>
</evidence>
<evidence type="ECO:0000256" key="1">
    <source>
        <dbReference type="ARBA" id="ARBA00000073"/>
    </source>
</evidence>
<sequence length="299" mass="34573">MEKENTITIPIHQQWSGMTIQSLFHMQWLAPKKLVHHLRLEKRVSINEESAIWTTPLTTGDRLSISLPEELNKTVLPSQYMPQIVYEDEHLLIVNKPANMDTHINQKQELDTLANAVSSYLRSHGDYRKIRAIHRLDKDTTGAILFAKHALSHAVLDRMLLNKQIERTYWALAEGTIQKNNFTIQGSIGRDRHHPTRRRVSKTGQQAVTHCHVLHLFHKKKLSLIECSLDTGRTHQIRVHLSHIGHPLAGDLLYGGRPIFQRQALHARKLAFIHPFTLKRIECIASFLDTPSIFERFKY</sequence>
<evidence type="ECO:0000256" key="3">
    <source>
        <dbReference type="PIRSR" id="PIRSR606225-1"/>
    </source>
</evidence>
<evidence type="ECO:0000259" key="5">
    <source>
        <dbReference type="Pfam" id="PF00849"/>
    </source>
</evidence>
<reference evidence="6 7" key="1">
    <citation type="submission" date="2018-06" db="EMBL/GenBank/DDBJ databases">
        <authorList>
            <consortium name="Pathogen Informatics"/>
            <person name="Doyle S."/>
        </authorList>
    </citation>
    <scope>NUCLEOTIDE SEQUENCE [LARGE SCALE GENOMIC DNA]</scope>
    <source>
        <strain evidence="6 7">NCTC4824</strain>
    </source>
</reference>
<evidence type="ECO:0000256" key="4">
    <source>
        <dbReference type="RuleBase" id="RU362028"/>
    </source>
</evidence>
<gene>
    <name evidence="6" type="primary">rluD_3</name>
    <name evidence="6" type="ORF">NCTC4824_03083</name>
</gene>